<dbReference type="Proteomes" id="UP000823941">
    <property type="component" value="Chromosome 10"/>
</dbReference>
<sequence>MSPSTVALLLLATSALAAPPPEWVRDGIKRNYPDVQVAAVDTAGTFDAYEDGGETRKYDEVAECTLGIQENCKNTCYWVGMDGMCAVQDGEIWCECRMSFMWKYYGNGL</sequence>
<keyword evidence="3" id="KW-1185">Reference proteome</keyword>
<feature type="signal peptide" evidence="1">
    <location>
        <begin position="1"/>
        <end position="17"/>
    </location>
</feature>
<dbReference type="EMBL" id="JAHIBW010000010">
    <property type="protein sequence ID" value="KAG7307331.1"/>
    <property type="molecule type" value="Genomic_DNA"/>
</dbReference>
<gene>
    <name evidence="2" type="ORF">JYU34_007503</name>
</gene>
<evidence type="ECO:0000313" key="2">
    <source>
        <dbReference type="EMBL" id="KAG7307331.1"/>
    </source>
</evidence>
<reference evidence="2 3" key="1">
    <citation type="submission" date="2021-06" db="EMBL/GenBank/DDBJ databases">
        <title>A haploid diamondback moth (Plutella xylostella L.) genome assembly resolves 31 chromosomes and identifies a diamide resistance mutation.</title>
        <authorList>
            <person name="Ward C.M."/>
            <person name="Perry K.D."/>
            <person name="Baker G."/>
            <person name="Powis K."/>
            <person name="Heckel D.G."/>
            <person name="Baxter S.W."/>
        </authorList>
    </citation>
    <scope>NUCLEOTIDE SEQUENCE [LARGE SCALE GENOMIC DNA]</scope>
    <source>
        <strain evidence="2 3">LV</strain>
        <tissue evidence="2">Single pupa</tissue>
    </source>
</reference>
<evidence type="ECO:0000256" key="1">
    <source>
        <dbReference type="SAM" id="SignalP"/>
    </source>
</evidence>
<organism evidence="2 3">
    <name type="scientific">Plutella xylostella</name>
    <name type="common">Diamondback moth</name>
    <name type="synonym">Plutella maculipennis</name>
    <dbReference type="NCBI Taxonomy" id="51655"/>
    <lineage>
        <taxon>Eukaryota</taxon>
        <taxon>Metazoa</taxon>
        <taxon>Ecdysozoa</taxon>
        <taxon>Arthropoda</taxon>
        <taxon>Hexapoda</taxon>
        <taxon>Insecta</taxon>
        <taxon>Pterygota</taxon>
        <taxon>Neoptera</taxon>
        <taxon>Endopterygota</taxon>
        <taxon>Lepidoptera</taxon>
        <taxon>Glossata</taxon>
        <taxon>Ditrysia</taxon>
        <taxon>Yponomeutoidea</taxon>
        <taxon>Plutellidae</taxon>
        <taxon>Plutella</taxon>
    </lineage>
</organism>
<feature type="chain" id="PRO_5045946260" evidence="1">
    <location>
        <begin position="18"/>
        <end position="109"/>
    </location>
</feature>
<evidence type="ECO:0000313" key="3">
    <source>
        <dbReference type="Proteomes" id="UP000823941"/>
    </source>
</evidence>
<keyword evidence="1" id="KW-0732">Signal</keyword>
<name>A0ABQ7QQL5_PLUXY</name>
<accession>A0ABQ7QQL5</accession>
<comment type="caution">
    <text evidence="2">The sequence shown here is derived from an EMBL/GenBank/DDBJ whole genome shotgun (WGS) entry which is preliminary data.</text>
</comment>
<protein>
    <submittedName>
        <fullName evidence="2">Uncharacterized protein</fullName>
    </submittedName>
</protein>
<proteinExistence type="predicted"/>